<reference evidence="2" key="1">
    <citation type="journal article" date="2021" name="Genome Biol. Evol.">
        <title>The assembled and annotated genome of the fairy-ring fungus Marasmius oreades.</title>
        <authorList>
            <person name="Hiltunen M."/>
            <person name="Ament-Velasquez S.L."/>
            <person name="Johannesson H."/>
        </authorList>
    </citation>
    <scope>NUCLEOTIDE SEQUENCE</scope>
    <source>
        <strain evidence="2">03SP1</strain>
    </source>
</reference>
<evidence type="ECO:0000313" key="3">
    <source>
        <dbReference type="Proteomes" id="UP001049176"/>
    </source>
</evidence>
<name>A0A9P7RUS5_9AGAR</name>
<dbReference type="GO" id="GO:0000932">
    <property type="term" value="C:P-body"/>
    <property type="evidence" value="ECO:0007669"/>
    <property type="project" value="TreeGrafter"/>
</dbReference>
<evidence type="ECO:0000313" key="2">
    <source>
        <dbReference type="EMBL" id="KAG7089428.1"/>
    </source>
</evidence>
<dbReference type="GO" id="GO:0006402">
    <property type="term" value="P:mRNA catabolic process"/>
    <property type="evidence" value="ECO:0007669"/>
    <property type="project" value="TreeGrafter"/>
</dbReference>
<comment type="caution">
    <text evidence="2">The sequence shown here is derived from an EMBL/GenBank/DDBJ whole genome shotgun (WGS) entry which is preliminary data.</text>
</comment>
<feature type="domain" description="RNB" evidence="1">
    <location>
        <begin position="458"/>
        <end position="809"/>
    </location>
</feature>
<dbReference type="Pfam" id="PF00773">
    <property type="entry name" value="RNB"/>
    <property type="match status" value="1"/>
</dbReference>
<dbReference type="EMBL" id="CM032187">
    <property type="protein sequence ID" value="KAG7089428.1"/>
    <property type="molecule type" value="Genomic_DNA"/>
</dbReference>
<dbReference type="AlphaFoldDB" id="A0A9P7RUS5"/>
<dbReference type="InterPro" id="IPR001900">
    <property type="entry name" value="RNase_II/R"/>
</dbReference>
<protein>
    <recommendedName>
        <fullName evidence="1">RNB domain-containing protein</fullName>
    </recommendedName>
</protein>
<dbReference type="PANTHER" id="PTHR23355:SF65">
    <property type="entry name" value="EXORIBONUCLEASE CYT-4, PUTATIVE (AFU_ORTHOLOGUE AFUA_7G01550)-RELATED"/>
    <property type="match status" value="1"/>
</dbReference>
<dbReference type="RefSeq" id="XP_043005898.1">
    <property type="nucleotide sequence ID" value="XM_043156113.1"/>
</dbReference>
<proteinExistence type="predicted"/>
<dbReference type="InterPro" id="IPR050180">
    <property type="entry name" value="RNR_Ribonuclease"/>
</dbReference>
<dbReference type="SUPFAM" id="SSF50249">
    <property type="entry name" value="Nucleic acid-binding proteins"/>
    <property type="match status" value="1"/>
</dbReference>
<gene>
    <name evidence="2" type="ORF">E1B28_011114</name>
</gene>
<evidence type="ECO:0000259" key="1">
    <source>
        <dbReference type="SMART" id="SM00955"/>
    </source>
</evidence>
<dbReference type="GO" id="GO:0003723">
    <property type="term" value="F:RNA binding"/>
    <property type="evidence" value="ECO:0007669"/>
    <property type="project" value="InterPro"/>
</dbReference>
<dbReference type="Proteomes" id="UP001049176">
    <property type="component" value="Chromosome 7"/>
</dbReference>
<keyword evidence="3" id="KW-1185">Reference proteome</keyword>
<dbReference type="GeneID" id="66080189"/>
<dbReference type="SMART" id="SM00955">
    <property type="entry name" value="RNB"/>
    <property type="match status" value="1"/>
</dbReference>
<organism evidence="2 3">
    <name type="scientific">Marasmius oreades</name>
    <name type="common">fairy-ring Marasmius</name>
    <dbReference type="NCBI Taxonomy" id="181124"/>
    <lineage>
        <taxon>Eukaryota</taxon>
        <taxon>Fungi</taxon>
        <taxon>Dikarya</taxon>
        <taxon>Basidiomycota</taxon>
        <taxon>Agaricomycotina</taxon>
        <taxon>Agaricomycetes</taxon>
        <taxon>Agaricomycetidae</taxon>
        <taxon>Agaricales</taxon>
        <taxon>Marasmiineae</taxon>
        <taxon>Marasmiaceae</taxon>
        <taxon>Marasmius</taxon>
    </lineage>
</organism>
<dbReference type="PANTHER" id="PTHR23355">
    <property type="entry name" value="RIBONUCLEASE"/>
    <property type="match status" value="1"/>
</dbReference>
<dbReference type="OrthoDB" id="2285229at2759"/>
<sequence>MYGRPSRARLCRPGTSVARYYADSSKKSRLRPVSKVEADQASKYMNIMVDKAAEDARTWKQTDRKRTAKLADALRRGQSSRYKGEGSTERAAFDLHVEEERTTANLGEKNEAPDRVLEPGTFIEMRKPSVTITGVVLGSQYSAKTLEYVTLTAGGTVWEHSKDSIMFDVPSIVPPDLISRCGIEPTPANDVQRNARVEVLKRLRQVEMAVHEASYGITTSPAALYDIIKSPDPTKTAIVGAAEVTRLLFRKPSMAKVFAVHKFLMSNPLYFVAAYDYPVSQTFTVRPQEKVNRIQTVTAWTKQSNSPIHPFAEKARRLRLVNQRLLADHRDAEPQRKPASHVWDENDRAIILFLLDKTRYVLGCQDDPLLLGTNFIFQRIVEDADFHDELLQTLLVELGVLAPWGDIVPLAAGLLDDRDRERRAAELVKKSFSSRRPSQIEPLGPEDFYGSDVLESVRHDFGDLPVYVIDDPEAAELDDGVSIESVSGEPGTHWVHVHIANPTAILPPTHLLADDKRALHNSLYLYHRSYPMLPRELTHHPEYGLSLSSSKTGQNVLTFSSKVNADGDITDYHVRAGIVRNKVLRSYEAVNVAMGWDCPKYTYPFGGAGPPLPDPAVLSKEDVQNFRGLAEVARNAQRRRFKDGVFNHSHSNAWLCNVQWPTDCDQYSLEPTHQFGFPKMTYRVASGKDLDVGSQSVVTECMKLACRAASLFCRDRNVPIWRRYASLPVVGSESAYQDLLNTRTPSGYIDYWRSYGALALDSIGGFSVEPKGHFGLGIPEGEGYTRVTSPLRRHSDLVAHWQIQNALLGKAPLYSAEWMQNYSMHVRAQTRMLTRMEGVHDTYYHILFLRRWIEERKRGLHKDVPDPLANLTLHTDSWPLLNMGTRIWGTEGDIQTLGLKAIVLRVDSSIPPGVEIPVTFTDLKVGIRPKLYVCPK</sequence>
<dbReference type="KEGG" id="more:E1B28_011114"/>
<dbReference type="GO" id="GO:0000175">
    <property type="term" value="F:3'-5'-RNA exonuclease activity"/>
    <property type="evidence" value="ECO:0007669"/>
    <property type="project" value="TreeGrafter"/>
</dbReference>
<dbReference type="InterPro" id="IPR012340">
    <property type="entry name" value="NA-bd_OB-fold"/>
</dbReference>
<accession>A0A9P7RUS5</accession>